<name>A0A4Q0MG73_9SPHI</name>
<evidence type="ECO:0000313" key="2">
    <source>
        <dbReference type="Proteomes" id="UP000290848"/>
    </source>
</evidence>
<evidence type="ECO:0000313" key="1">
    <source>
        <dbReference type="EMBL" id="RXF72460.1"/>
    </source>
</evidence>
<proteinExistence type="predicted"/>
<gene>
    <name evidence="1" type="ORF">EKH83_01690</name>
</gene>
<dbReference type="EMBL" id="RXOC01000001">
    <property type="protein sequence ID" value="RXF72460.1"/>
    <property type="molecule type" value="Genomic_DNA"/>
</dbReference>
<dbReference type="AlphaFoldDB" id="A0A4Q0MG73"/>
<organism evidence="1 2">
    <name type="scientific">Arcticibacter tournemirensis</name>
    <dbReference type="NCBI Taxonomy" id="699437"/>
    <lineage>
        <taxon>Bacteria</taxon>
        <taxon>Pseudomonadati</taxon>
        <taxon>Bacteroidota</taxon>
        <taxon>Sphingobacteriia</taxon>
        <taxon>Sphingobacteriales</taxon>
        <taxon>Sphingobacteriaceae</taxon>
        <taxon>Arcticibacter</taxon>
    </lineage>
</organism>
<sequence>MSGIKEKLFQLCMEYIGERIRTAEQGIISAKEAAENDTKSSAGDKYETTREMMQHEISFNQVQLHEARKLKYALSLINPSRKCTVAETGSLVYTDIGNFFIAVSATPLSIDGVSYHVISSASPIAKAMQNHKENDVVIFNGKHISIKSII</sequence>
<dbReference type="RefSeq" id="WP_128767646.1">
    <property type="nucleotide sequence ID" value="NZ_RXOC01000001.1"/>
</dbReference>
<dbReference type="Proteomes" id="UP000290848">
    <property type="component" value="Unassembled WGS sequence"/>
</dbReference>
<protein>
    <submittedName>
        <fullName evidence="1">3-oxoacyl-ACP synthase</fullName>
    </submittedName>
</protein>
<comment type="caution">
    <text evidence="1">The sequence shown here is derived from an EMBL/GenBank/DDBJ whole genome shotgun (WGS) entry which is preliminary data.</text>
</comment>
<accession>A0A4Q0MG73</accession>
<reference evidence="1 2" key="1">
    <citation type="submission" date="2018-12" db="EMBL/GenBank/DDBJ databases">
        <title>The Draft Genome Sequence of the Soil Bacterium Pedobacter tournemirensis R1.</title>
        <authorList>
            <person name="He J."/>
        </authorList>
    </citation>
    <scope>NUCLEOTIDE SEQUENCE [LARGE SCALE GENOMIC DNA]</scope>
    <source>
        <strain evidence="1 2">R1</strain>
    </source>
</reference>